<keyword evidence="1" id="KW-0418">Kinase</keyword>
<keyword evidence="1" id="KW-0670">Pyruvate</keyword>
<sequence length="253" mass="29383">MPQQLARMVKNEVGIDIHIRITGKTMWIYVPMTDLIEEKTAGWDKAGLEKLNKVMNAAHRVILSTDAKLDFLAVVGADIKKFGVALLTVEYIPDLEQAVLEKFSRGEYFMRSVRDVRFDPTLIGDTTGETQSYRDITFDEFICMQIIHRAKSLFAKDKKLNNLFELKTTSYTQKFGILKLEFEFLRKRYDLSPEEENIKPLDYVKQIAAEVIQNYNYKDIQGVELTDTFSEETVKLSLDELKKMKVELPEYRD</sequence>
<organism evidence="1 2">
    <name type="scientific">Velamenicoccus archaeovorus</name>
    <dbReference type="NCBI Taxonomy" id="1930593"/>
    <lineage>
        <taxon>Bacteria</taxon>
        <taxon>Pseudomonadati</taxon>
        <taxon>Candidatus Omnitrophota</taxon>
        <taxon>Candidatus Velamenicoccus</taxon>
    </lineage>
</organism>
<keyword evidence="2" id="KW-1185">Reference proteome</keyword>
<dbReference type="KEGG" id="vai:BU251_07535"/>
<reference evidence="1 2" key="1">
    <citation type="submission" date="2017-01" db="EMBL/GenBank/DDBJ databases">
        <title>First insights into the biology of 'candidatus Vampirococcus archaeovorus'.</title>
        <authorList>
            <person name="Kizina J."/>
            <person name="Jordan S."/>
            <person name="Stueber K."/>
            <person name="Reinhardt R."/>
            <person name="Harder J."/>
        </authorList>
    </citation>
    <scope>NUCLEOTIDE SEQUENCE [LARGE SCALE GENOMIC DNA]</scope>
    <source>
        <strain evidence="1 2">LiM</strain>
    </source>
</reference>
<evidence type="ECO:0000313" key="2">
    <source>
        <dbReference type="Proteomes" id="UP000287243"/>
    </source>
</evidence>
<dbReference type="Proteomes" id="UP000287243">
    <property type="component" value="Chromosome"/>
</dbReference>
<dbReference type="AlphaFoldDB" id="A0A410P5X9"/>
<keyword evidence="1" id="KW-0808">Transferase</keyword>
<protein>
    <submittedName>
        <fullName evidence="1">Phosphoenolpyruvate carboxykinase (ATP)</fullName>
    </submittedName>
</protein>
<name>A0A410P5X9_VELA1</name>
<proteinExistence type="predicted"/>
<accession>A0A410P5X9</accession>
<dbReference type="RefSeq" id="WP_128700460.1">
    <property type="nucleotide sequence ID" value="NZ_CP019384.1"/>
</dbReference>
<dbReference type="GO" id="GO:0016301">
    <property type="term" value="F:kinase activity"/>
    <property type="evidence" value="ECO:0007669"/>
    <property type="project" value="UniProtKB-KW"/>
</dbReference>
<gene>
    <name evidence="1" type="ORF">BU251_07535</name>
</gene>
<dbReference type="EMBL" id="CP019384">
    <property type="protein sequence ID" value="QAT17579.1"/>
    <property type="molecule type" value="Genomic_DNA"/>
</dbReference>
<evidence type="ECO:0000313" key="1">
    <source>
        <dbReference type="EMBL" id="QAT17579.1"/>
    </source>
</evidence>